<reference evidence="2" key="2">
    <citation type="submission" date="2015-12" db="EMBL/GenBank/DDBJ databases">
        <authorList>
            <person name="Shamseldin A."/>
            <person name="Moawad H."/>
            <person name="Abd El-Rahim W.M."/>
            <person name="Sadowsky M.J."/>
        </authorList>
    </citation>
    <scope>NUCLEOTIDE SEQUENCE</scope>
</reference>
<keyword evidence="1" id="KW-0732">Signal</keyword>
<evidence type="ECO:0000256" key="1">
    <source>
        <dbReference type="SAM" id="SignalP"/>
    </source>
</evidence>
<protein>
    <submittedName>
        <fullName evidence="2">Uncharacterized protein</fullName>
    </submittedName>
</protein>
<accession>A0A0U4B5E6</accession>
<name>A0A0U4B5E6_MELSA</name>
<feature type="non-terminal residue" evidence="2">
    <location>
        <position position="85"/>
    </location>
</feature>
<feature type="chain" id="PRO_5006846768" evidence="1">
    <location>
        <begin position="21"/>
        <end position="85"/>
    </location>
</feature>
<evidence type="ECO:0000313" key="2">
    <source>
        <dbReference type="EMBL" id="ALX00072.1"/>
    </source>
</evidence>
<reference evidence="2" key="1">
    <citation type="journal article" date="2015" name="BMC Genomics">
        <title>Combining RNA-seq and proteomic profiling to identify seminal fluid proteins in the migratory grasshopper Melanoplus sanguinipes (F).</title>
        <authorList>
            <person name="Bonilla M.L."/>
            <person name="Todd C."/>
            <person name="Erlandson M."/>
            <person name="Andres J."/>
        </authorList>
    </citation>
    <scope>NUCLEOTIDE SEQUENCE</scope>
</reference>
<proteinExistence type="evidence at transcript level"/>
<dbReference type="EMBL" id="KU218692">
    <property type="protein sequence ID" value="ALX00072.1"/>
    <property type="molecule type" value="mRNA"/>
</dbReference>
<organism evidence="2">
    <name type="scientific">Melanoplus sanguinipes</name>
    <name type="common">Migratory grasshopper</name>
    <dbReference type="NCBI Taxonomy" id="65742"/>
    <lineage>
        <taxon>Eukaryota</taxon>
        <taxon>Metazoa</taxon>
        <taxon>Ecdysozoa</taxon>
        <taxon>Arthropoda</taxon>
        <taxon>Hexapoda</taxon>
        <taxon>Insecta</taxon>
        <taxon>Pterygota</taxon>
        <taxon>Neoptera</taxon>
        <taxon>Polyneoptera</taxon>
        <taxon>Orthoptera</taxon>
        <taxon>Caelifera</taxon>
        <taxon>Acrididea</taxon>
        <taxon>Acridomorpha</taxon>
        <taxon>Acridoidea</taxon>
        <taxon>Acrididae</taxon>
        <taxon>Melanoplinae</taxon>
        <taxon>Melanoplini</taxon>
        <taxon>Melanoplus</taxon>
    </lineage>
</organism>
<sequence length="85" mass="9533">MATANVAVLLFLLHVISAYAASTNNKTSKEDEKAEVAPRLMVDLTHESDDYLPNNVLGLRRAIYIHDGPHVYEPHEHFFGDPHAH</sequence>
<feature type="signal peptide" evidence="1">
    <location>
        <begin position="1"/>
        <end position="20"/>
    </location>
</feature>
<dbReference type="AlphaFoldDB" id="A0A0U4B5E6"/>